<comment type="caution">
    <text evidence="5">The sequence shown here is derived from an EMBL/GenBank/DDBJ whole genome shotgun (WGS) entry which is preliminary data.</text>
</comment>
<dbReference type="InterPro" id="IPR011610">
    <property type="entry name" value="SAM_mthyl_Trfase_ML2640-like"/>
</dbReference>
<evidence type="ECO:0000313" key="5">
    <source>
        <dbReference type="EMBL" id="GLV55638.1"/>
    </source>
</evidence>
<keyword evidence="4" id="KW-0949">S-adenosyl-L-methionine</keyword>
<dbReference type="GO" id="GO:0032259">
    <property type="term" value="P:methylation"/>
    <property type="evidence" value="ECO:0007669"/>
    <property type="project" value="UniProtKB-KW"/>
</dbReference>
<dbReference type="SUPFAM" id="SSF53335">
    <property type="entry name" value="S-adenosyl-L-methionine-dependent methyltransferases"/>
    <property type="match status" value="1"/>
</dbReference>
<keyword evidence="2 4" id="KW-0489">Methyltransferase</keyword>
<evidence type="ECO:0000256" key="2">
    <source>
        <dbReference type="ARBA" id="ARBA00022603"/>
    </source>
</evidence>
<dbReference type="PANTHER" id="PTHR43619">
    <property type="entry name" value="S-ADENOSYL-L-METHIONINE-DEPENDENT METHYLTRANSFERASE YKTD-RELATED"/>
    <property type="match status" value="1"/>
</dbReference>
<keyword evidence="6" id="KW-1185">Reference proteome</keyword>
<evidence type="ECO:0000256" key="1">
    <source>
        <dbReference type="ARBA" id="ARBA00008138"/>
    </source>
</evidence>
<dbReference type="EC" id="2.1.1.-" evidence="4"/>
<dbReference type="NCBIfam" id="TIGR00027">
    <property type="entry name" value="mthyl_TIGR00027"/>
    <property type="match status" value="1"/>
</dbReference>
<dbReference type="EMBL" id="BSRI01000001">
    <property type="protein sequence ID" value="GLV55638.1"/>
    <property type="molecule type" value="Genomic_DNA"/>
</dbReference>
<dbReference type="Proteomes" id="UP001344906">
    <property type="component" value="Unassembled WGS sequence"/>
</dbReference>
<proteinExistence type="inferred from homology"/>
<reference evidence="5 6" key="1">
    <citation type="submission" date="2023-02" db="EMBL/GenBank/DDBJ databases">
        <title>Dictyobacter halimunensis sp. nov., a new member of the class Ktedonobacteria from forest soil in a geothermal area.</title>
        <authorList>
            <person name="Rachmania M.K."/>
            <person name="Ningsih F."/>
            <person name="Sakai Y."/>
            <person name="Yabe S."/>
            <person name="Yokota A."/>
            <person name="Sjamsuridzal W."/>
        </authorList>
    </citation>
    <scope>NUCLEOTIDE SEQUENCE [LARGE SCALE GENOMIC DNA]</scope>
    <source>
        <strain evidence="5 6">S3.2.2.5</strain>
    </source>
</reference>
<dbReference type="PANTHER" id="PTHR43619:SF2">
    <property type="entry name" value="S-ADENOSYL-L-METHIONINE-DEPENDENT METHYLTRANSFERASES SUPERFAMILY PROTEIN"/>
    <property type="match status" value="1"/>
</dbReference>
<keyword evidence="3" id="KW-0808">Transferase</keyword>
<name>A0ABQ6FT21_9CHLR</name>
<gene>
    <name evidence="5" type="ORF">KDH_24820</name>
</gene>
<protein>
    <recommendedName>
        <fullName evidence="4">S-adenosyl-L-methionine-dependent methyltransferase</fullName>
        <ecNumber evidence="4">2.1.1.-</ecNumber>
    </recommendedName>
</protein>
<dbReference type="InterPro" id="IPR029063">
    <property type="entry name" value="SAM-dependent_MTases_sf"/>
</dbReference>
<dbReference type="Pfam" id="PF04072">
    <property type="entry name" value="LCM"/>
    <property type="match status" value="1"/>
</dbReference>
<sequence>MAKPPVSNTALGAAICRLIEQFQPEPTRLFYDPLVKDLLAAPFSMLMQLKSMRAYTIKQTDAVMPGLYGVQVCRTRYIDEAVEQALTQGIEQVVMLGAGLDTRPYRLAGMERVRVFEVDLPAVQEPKKKRLHKHFGQLPANVTFVPIDFDKQSLDAALGSTTFDLLQPALFVWEGVTQYLTEEAIHQTLTFVGKSAPGGILVFTYVLRSLIERRSNVPGAQKLLERLDKGGSPWLFGLEPSDVASYLSSFHLNLTADVGNTDYQASYLKPLGRELVVSECERIAKATVIHP</sequence>
<dbReference type="Gene3D" id="3.40.50.150">
    <property type="entry name" value="Vaccinia Virus protein VP39"/>
    <property type="match status" value="1"/>
</dbReference>
<evidence type="ECO:0000313" key="6">
    <source>
        <dbReference type="Proteomes" id="UP001344906"/>
    </source>
</evidence>
<dbReference type="InterPro" id="IPR007213">
    <property type="entry name" value="Ppm1/Ppm2/Tcmp"/>
</dbReference>
<dbReference type="RefSeq" id="WP_338250160.1">
    <property type="nucleotide sequence ID" value="NZ_BSRI01000001.1"/>
</dbReference>
<accession>A0ABQ6FT21</accession>
<evidence type="ECO:0000256" key="4">
    <source>
        <dbReference type="RuleBase" id="RU362030"/>
    </source>
</evidence>
<dbReference type="GO" id="GO:0008168">
    <property type="term" value="F:methyltransferase activity"/>
    <property type="evidence" value="ECO:0007669"/>
    <property type="project" value="UniProtKB-KW"/>
</dbReference>
<evidence type="ECO:0000256" key="3">
    <source>
        <dbReference type="ARBA" id="ARBA00022679"/>
    </source>
</evidence>
<organism evidence="5 6">
    <name type="scientific">Dictyobacter halimunensis</name>
    <dbReference type="NCBI Taxonomy" id="3026934"/>
    <lineage>
        <taxon>Bacteria</taxon>
        <taxon>Bacillati</taxon>
        <taxon>Chloroflexota</taxon>
        <taxon>Ktedonobacteria</taxon>
        <taxon>Ktedonobacterales</taxon>
        <taxon>Dictyobacteraceae</taxon>
        <taxon>Dictyobacter</taxon>
    </lineage>
</organism>
<comment type="function">
    <text evidence="4">Exhibits S-adenosyl-L-methionine-dependent methyltransferase activity.</text>
</comment>
<comment type="similarity">
    <text evidence="1 4">Belongs to the UPF0677 family.</text>
</comment>